<organism evidence="1 2">
    <name type="scientific">Brachionus plicatilis</name>
    <name type="common">Marine rotifer</name>
    <name type="synonym">Brachionus muelleri</name>
    <dbReference type="NCBI Taxonomy" id="10195"/>
    <lineage>
        <taxon>Eukaryota</taxon>
        <taxon>Metazoa</taxon>
        <taxon>Spiralia</taxon>
        <taxon>Gnathifera</taxon>
        <taxon>Rotifera</taxon>
        <taxon>Eurotatoria</taxon>
        <taxon>Monogononta</taxon>
        <taxon>Pseudotrocha</taxon>
        <taxon>Ploima</taxon>
        <taxon>Brachionidae</taxon>
        <taxon>Brachionus</taxon>
    </lineage>
</organism>
<name>A0A3M7Q3C3_BRAPC</name>
<reference evidence="1 2" key="1">
    <citation type="journal article" date="2018" name="Sci. Rep.">
        <title>Genomic signatures of local adaptation to the degree of environmental predictability in rotifers.</title>
        <authorList>
            <person name="Franch-Gras L."/>
            <person name="Hahn C."/>
            <person name="Garcia-Roger E.M."/>
            <person name="Carmona M.J."/>
            <person name="Serra M."/>
            <person name="Gomez A."/>
        </authorList>
    </citation>
    <scope>NUCLEOTIDE SEQUENCE [LARGE SCALE GENOMIC DNA]</scope>
    <source>
        <strain evidence="1">HYR1</strain>
    </source>
</reference>
<accession>A0A3M7Q3C3</accession>
<protein>
    <submittedName>
        <fullName evidence="1">Uncharacterized protein</fullName>
    </submittedName>
</protein>
<gene>
    <name evidence="1" type="ORF">BpHYR1_023970</name>
</gene>
<evidence type="ECO:0000313" key="1">
    <source>
        <dbReference type="EMBL" id="RNA05505.1"/>
    </source>
</evidence>
<dbReference type="EMBL" id="REGN01007693">
    <property type="protein sequence ID" value="RNA05505.1"/>
    <property type="molecule type" value="Genomic_DNA"/>
</dbReference>
<dbReference type="AlphaFoldDB" id="A0A3M7Q3C3"/>
<comment type="caution">
    <text evidence="1">The sequence shown here is derived from an EMBL/GenBank/DDBJ whole genome shotgun (WGS) entry which is preliminary data.</text>
</comment>
<sequence>MTRNELTSNITKFNLSRFAFEDKIPTGETYSVDDILSIVNNEDGISVNNENILTSLIDRIDKTFEKIKLKNQSAIF</sequence>
<dbReference type="Proteomes" id="UP000276133">
    <property type="component" value="Unassembled WGS sequence"/>
</dbReference>
<proteinExistence type="predicted"/>
<keyword evidence="2" id="KW-1185">Reference proteome</keyword>
<evidence type="ECO:0000313" key="2">
    <source>
        <dbReference type="Proteomes" id="UP000276133"/>
    </source>
</evidence>